<protein>
    <submittedName>
        <fullName evidence="1">PiggyBac transposable element-derived protein 4</fullName>
    </submittedName>
</protein>
<keyword evidence="2" id="KW-1185">Reference proteome</keyword>
<reference evidence="1" key="1">
    <citation type="submission" date="2020-08" db="EMBL/GenBank/DDBJ databases">
        <title>Multicomponent nature underlies the extraordinary mechanical properties of spider dragline silk.</title>
        <authorList>
            <person name="Kono N."/>
            <person name="Nakamura H."/>
            <person name="Mori M."/>
            <person name="Yoshida Y."/>
            <person name="Ohtoshi R."/>
            <person name="Malay A.D."/>
            <person name="Moran D.A.P."/>
            <person name="Tomita M."/>
            <person name="Numata K."/>
            <person name="Arakawa K."/>
        </authorList>
    </citation>
    <scope>NUCLEOTIDE SEQUENCE</scope>
</reference>
<dbReference type="Proteomes" id="UP000887159">
    <property type="component" value="Unassembled WGS sequence"/>
</dbReference>
<dbReference type="EMBL" id="BMAU01021319">
    <property type="protein sequence ID" value="GFY12937.1"/>
    <property type="molecule type" value="Genomic_DNA"/>
</dbReference>
<evidence type="ECO:0000313" key="1">
    <source>
        <dbReference type="EMBL" id="GFY12937.1"/>
    </source>
</evidence>
<organism evidence="1 2">
    <name type="scientific">Trichonephila clavipes</name>
    <name type="common">Golden silk orbweaver</name>
    <name type="synonym">Nephila clavipes</name>
    <dbReference type="NCBI Taxonomy" id="2585209"/>
    <lineage>
        <taxon>Eukaryota</taxon>
        <taxon>Metazoa</taxon>
        <taxon>Ecdysozoa</taxon>
        <taxon>Arthropoda</taxon>
        <taxon>Chelicerata</taxon>
        <taxon>Arachnida</taxon>
        <taxon>Araneae</taxon>
        <taxon>Araneomorphae</taxon>
        <taxon>Entelegynae</taxon>
        <taxon>Araneoidea</taxon>
        <taxon>Nephilidae</taxon>
        <taxon>Trichonephila</taxon>
    </lineage>
</organism>
<gene>
    <name evidence="1" type="primary">PGBD4</name>
    <name evidence="1" type="ORF">TNCV_665031</name>
</gene>
<evidence type="ECO:0000313" key="2">
    <source>
        <dbReference type="Proteomes" id="UP000887159"/>
    </source>
</evidence>
<comment type="caution">
    <text evidence="1">The sequence shown here is derived from an EMBL/GenBank/DDBJ whole genome shotgun (WGS) entry which is preliminary data.</text>
</comment>
<dbReference type="AlphaFoldDB" id="A0A8X6VC66"/>
<name>A0A8X6VC66_TRICX</name>
<proteinExistence type="predicted"/>
<accession>A0A8X6VC66</accession>
<sequence length="145" mass="16924">MMQDSERAMIFQIEITKRWILKIGEVMLLYVAYILYCKSGGSRSPKLFKMELIEKIISENHRDEFSATSGRPSISPSPLRLTSRHFRDVILATEKKKSNPTIQCSRKRDSRGKPVRKETRYQCTECQVSLYVVPCFKNYHTKTNV</sequence>